<evidence type="ECO:0000313" key="2">
    <source>
        <dbReference type="Proteomes" id="UP000799421"/>
    </source>
</evidence>
<reference evidence="1" key="1">
    <citation type="journal article" date="2020" name="Stud. Mycol.">
        <title>101 Dothideomycetes genomes: a test case for predicting lifestyles and emergence of pathogens.</title>
        <authorList>
            <person name="Haridas S."/>
            <person name="Albert R."/>
            <person name="Binder M."/>
            <person name="Bloem J."/>
            <person name="Labutti K."/>
            <person name="Salamov A."/>
            <person name="Andreopoulos B."/>
            <person name="Baker S."/>
            <person name="Barry K."/>
            <person name="Bills G."/>
            <person name="Bluhm B."/>
            <person name="Cannon C."/>
            <person name="Castanera R."/>
            <person name="Culley D."/>
            <person name="Daum C."/>
            <person name="Ezra D."/>
            <person name="Gonzalez J."/>
            <person name="Henrissat B."/>
            <person name="Kuo A."/>
            <person name="Liang C."/>
            <person name="Lipzen A."/>
            <person name="Lutzoni F."/>
            <person name="Magnuson J."/>
            <person name="Mondo S."/>
            <person name="Nolan M."/>
            <person name="Ohm R."/>
            <person name="Pangilinan J."/>
            <person name="Park H.-J."/>
            <person name="Ramirez L."/>
            <person name="Alfaro M."/>
            <person name="Sun H."/>
            <person name="Tritt A."/>
            <person name="Yoshinaga Y."/>
            <person name="Zwiers L.-H."/>
            <person name="Turgeon B."/>
            <person name="Goodwin S."/>
            <person name="Spatafora J."/>
            <person name="Crous P."/>
            <person name="Grigoriev I."/>
        </authorList>
    </citation>
    <scope>NUCLEOTIDE SEQUENCE</scope>
    <source>
        <strain evidence="1">CBS 480.64</strain>
    </source>
</reference>
<keyword evidence="2" id="KW-1185">Reference proteome</keyword>
<sequence>MQKKRKCGPISNKRHRLMPFPCAMLETRTLQTGLKNTYHMRNYVSQDYRVESR</sequence>
<dbReference type="Proteomes" id="UP000799421">
    <property type="component" value="Unassembled WGS sequence"/>
</dbReference>
<organism evidence="1 2">
    <name type="scientific">Piedraia hortae CBS 480.64</name>
    <dbReference type="NCBI Taxonomy" id="1314780"/>
    <lineage>
        <taxon>Eukaryota</taxon>
        <taxon>Fungi</taxon>
        <taxon>Dikarya</taxon>
        <taxon>Ascomycota</taxon>
        <taxon>Pezizomycotina</taxon>
        <taxon>Dothideomycetes</taxon>
        <taxon>Dothideomycetidae</taxon>
        <taxon>Capnodiales</taxon>
        <taxon>Piedraiaceae</taxon>
        <taxon>Piedraia</taxon>
    </lineage>
</organism>
<protein>
    <submittedName>
        <fullName evidence="1">Uncharacterized protein</fullName>
    </submittedName>
</protein>
<evidence type="ECO:0000313" key="1">
    <source>
        <dbReference type="EMBL" id="KAF2863853.1"/>
    </source>
</evidence>
<proteinExistence type="predicted"/>
<name>A0A6A7C8W3_9PEZI</name>
<accession>A0A6A7C8W3</accession>
<dbReference type="AlphaFoldDB" id="A0A6A7C8W3"/>
<gene>
    <name evidence="1" type="ORF">K470DRAFT_84048</name>
</gene>
<dbReference type="EMBL" id="MU005959">
    <property type="protein sequence ID" value="KAF2863853.1"/>
    <property type="molecule type" value="Genomic_DNA"/>
</dbReference>